<evidence type="ECO:0000313" key="3">
    <source>
        <dbReference type="EMBL" id="RPB10917.1"/>
    </source>
</evidence>
<dbReference type="InParanoid" id="A0A3N4KK31"/>
<evidence type="ECO:0000256" key="2">
    <source>
        <dbReference type="SAM" id="MobiDB-lite"/>
    </source>
</evidence>
<evidence type="ECO:0000256" key="1">
    <source>
        <dbReference type="RuleBase" id="RU000487"/>
    </source>
</evidence>
<dbReference type="SUPFAM" id="SSF53067">
    <property type="entry name" value="Actin-like ATPase domain"/>
    <property type="match status" value="2"/>
</dbReference>
<dbReference type="PANTHER" id="PTHR11937">
    <property type="entry name" value="ACTIN"/>
    <property type="match status" value="1"/>
</dbReference>
<sequence>MATTTSGNSYRLPPRTSSLNPPLSPGITPARQAQLSSSSYSHHTEDPLIFEIGSRLLRAGFAGESAPRCVLEWSNEVFWCREGIVWTGGASTTRDEDGRGGGELWRGDLRSVELGVVEDVVERGVRMAYNKYLLLDSKLKRVMIVTPPLLPTAVLTSLLKSLFVHFQMPGIMLLSAPTMATLSAGTRSALVLDLGWEESTATAIYELRPVGQPHRTRRAGRLLRDFWRDLLLTSTTTSSSSTPKKPKIPNTQLDDIISRLAWCRKHTHPPTPTADDSTPIALPHPISTRLPFSALADPTEKCFFAPTTVPSSSPDYPDDDDLALPRLVYEALRGVPVDVRAACMQRIIIVGGASQVVGLKRRIIDEVRLLVEREGWHRPGGRRRSGAPQPPTPPPPPPEEEQGGQEKEVSYEWRQEDRGGALSPGSPRGGLEKGLRPAGTPRVRGLESMGAWVGASLVAGMKGRGTVELEREKFLQAVAGGGTGLPVGY</sequence>
<dbReference type="SMART" id="SM00268">
    <property type="entry name" value="ACTIN"/>
    <property type="match status" value="1"/>
</dbReference>
<feature type="region of interest" description="Disordered" evidence="2">
    <location>
        <begin position="1"/>
        <end position="40"/>
    </location>
</feature>
<feature type="region of interest" description="Disordered" evidence="2">
    <location>
        <begin position="377"/>
        <end position="442"/>
    </location>
</feature>
<dbReference type="Pfam" id="PF00022">
    <property type="entry name" value="Actin"/>
    <property type="match status" value="2"/>
</dbReference>
<evidence type="ECO:0008006" key="5">
    <source>
        <dbReference type="Google" id="ProtNLM"/>
    </source>
</evidence>
<dbReference type="OrthoDB" id="337660at2759"/>
<dbReference type="Gene3D" id="3.90.640.10">
    <property type="entry name" value="Actin, Chain A, domain 4"/>
    <property type="match status" value="1"/>
</dbReference>
<feature type="compositionally biased region" description="Basic and acidic residues" evidence="2">
    <location>
        <begin position="404"/>
        <end position="419"/>
    </location>
</feature>
<evidence type="ECO:0000313" key="4">
    <source>
        <dbReference type="Proteomes" id="UP000277580"/>
    </source>
</evidence>
<feature type="compositionally biased region" description="Polar residues" evidence="2">
    <location>
        <begin position="31"/>
        <end position="40"/>
    </location>
</feature>
<protein>
    <recommendedName>
        <fullName evidence="5">Actin-like ATPase domain-containing protein</fullName>
    </recommendedName>
</protein>
<accession>A0A3N4KK31</accession>
<dbReference type="Gene3D" id="3.30.420.40">
    <property type="match status" value="2"/>
</dbReference>
<dbReference type="AlphaFoldDB" id="A0A3N4KK31"/>
<dbReference type="InterPro" id="IPR004000">
    <property type="entry name" value="Actin"/>
</dbReference>
<keyword evidence="4" id="KW-1185">Reference proteome</keyword>
<proteinExistence type="inferred from homology"/>
<organism evidence="3 4">
    <name type="scientific">Morchella conica CCBAS932</name>
    <dbReference type="NCBI Taxonomy" id="1392247"/>
    <lineage>
        <taxon>Eukaryota</taxon>
        <taxon>Fungi</taxon>
        <taxon>Dikarya</taxon>
        <taxon>Ascomycota</taxon>
        <taxon>Pezizomycotina</taxon>
        <taxon>Pezizomycetes</taxon>
        <taxon>Pezizales</taxon>
        <taxon>Morchellaceae</taxon>
        <taxon>Morchella</taxon>
    </lineage>
</organism>
<reference evidence="3 4" key="1">
    <citation type="journal article" date="2018" name="Nat. Ecol. Evol.">
        <title>Pezizomycetes genomes reveal the molecular basis of ectomycorrhizal truffle lifestyle.</title>
        <authorList>
            <person name="Murat C."/>
            <person name="Payen T."/>
            <person name="Noel B."/>
            <person name="Kuo A."/>
            <person name="Morin E."/>
            <person name="Chen J."/>
            <person name="Kohler A."/>
            <person name="Krizsan K."/>
            <person name="Balestrini R."/>
            <person name="Da Silva C."/>
            <person name="Montanini B."/>
            <person name="Hainaut M."/>
            <person name="Levati E."/>
            <person name="Barry K.W."/>
            <person name="Belfiori B."/>
            <person name="Cichocki N."/>
            <person name="Clum A."/>
            <person name="Dockter R.B."/>
            <person name="Fauchery L."/>
            <person name="Guy J."/>
            <person name="Iotti M."/>
            <person name="Le Tacon F."/>
            <person name="Lindquist E.A."/>
            <person name="Lipzen A."/>
            <person name="Malagnac F."/>
            <person name="Mello A."/>
            <person name="Molinier V."/>
            <person name="Miyauchi S."/>
            <person name="Poulain J."/>
            <person name="Riccioni C."/>
            <person name="Rubini A."/>
            <person name="Sitrit Y."/>
            <person name="Splivallo R."/>
            <person name="Traeger S."/>
            <person name="Wang M."/>
            <person name="Zifcakova L."/>
            <person name="Wipf D."/>
            <person name="Zambonelli A."/>
            <person name="Paolocci F."/>
            <person name="Nowrousian M."/>
            <person name="Ottonello S."/>
            <person name="Baldrian P."/>
            <person name="Spatafora J.W."/>
            <person name="Henrissat B."/>
            <person name="Nagy L.G."/>
            <person name="Aury J.M."/>
            <person name="Wincker P."/>
            <person name="Grigoriev I.V."/>
            <person name="Bonfante P."/>
            <person name="Martin F.M."/>
        </authorList>
    </citation>
    <scope>NUCLEOTIDE SEQUENCE [LARGE SCALE GENOMIC DNA]</scope>
    <source>
        <strain evidence="3 4">CCBAS932</strain>
    </source>
</reference>
<dbReference type="EMBL" id="ML119139">
    <property type="protein sequence ID" value="RPB10917.1"/>
    <property type="molecule type" value="Genomic_DNA"/>
</dbReference>
<feature type="compositionally biased region" description="Polar residues" evidence="2">
    <location>
        <begin position="1"/>
        <end position="21"/>
    </location>
</feature>
<dbReference type="InterPro" id="IPR043129">
    <property type="entry name" value="ATPase_NBD"/>
</dbReference>
<comment type="similarity">
    <text evidence="1">Belongs to the actin family.</text>
</comment>
<dbReference type="STRING" id="1392247.A0A3N4KK31"/>
<name>A0A3N4KK31_9PEZI</name>
<feature type="compositionally biased region" description="Pro residues" evidence="2">
    <location>
        <begin position="388"/>
        <end position="397"/>
    </location>
</feature>
<gene>
    <name evidence="3" type="ORF">P167DRAFT_606852</name>
</gene>
<dbReference type="Proteomes" id="UP000277580">
    <property type="component" value="Unassembled WGS sequence"/>
</dbReference>